<feature type="transmembrane region" description="Helical" evidence="6">
    <location>
        <begin position="12"/>
        <end position="34"/>
    </location>
</feature>
<name>A0A841I7H5_9DEIO</name>
<evidence type="ECO:0000256" key="1">
    <source>
        <dbReference type="ARBA" id="ARBA00004651"/>
    </source>
</evidence>
<reference evidence="7 8" key="1">
    <citation type="submission" date="2020-08" db="EMBL/GenBank/DDBJ databases">
        <title>Genomic Encyclopedia of Type Strains, Phase IV (KMG-IV): sequencing the most valuable type-strain genomes for metagenomic binning, comparative biology and taxonomic classification.</title>
        <authorList>
            <person name="Goeker M."/>
        </authorList>
    </citation>
    <scope>NUCLEOTIDE SEQUENCE [LARGE SCALE GENOMIC DNA]</scope>
    <source>
        <strain evidence="7 8">DSM 21458</strain>
    </source>
</reference>
<evidence type="ECO:0000313" key="8">
    <source>
        <dbReference type="Proteomes" id="UP000569951"/>
    </source>
</evidence>
<dbReference type="GO" id="GO:0022857">
    <property type="term" value="F:transmembrane transporter activity"/>
    <property type="evidence" value="ECO:0007669"/>
    <property type="project" value="InterPro"/>
</dbReference>
<feature type="transmembrane region" description="Helical" evidence="6">
    <location>
        <begin position="67"/>
        <end position="87"/>
    </location>
</feature>
<keyword evidence="7" id="KW-0813">Transport</keyword>
<gene>
    <name evidence="7" type="ORF">HNR42_003223</name>
</gene>
<evidence type="ECO:0000313" key="7">
    <source>
        <dbReference type="EMBL" id="MBB6099765.1"/>
    </source>
</evidence>
<feature type="transmembrane region" description="Helical" evidence="6">
    <location>
        <begin position="580"/>
        <end position="598"/>
    </location>
</feature>
<accession>A0A841I7H5</accession>
<keyword evidence="7" id="KW-0762">Sugar transport</keyword>
<dbReference type="AlphaFoldDB" id="A0A841I7H5"/>
<dbReference type="PANTHER" id="PTHR47089">
    <property type="entry name" value="ABC TRANSPORTER, PERMEASE PROTEIN"/>
    <property type="match status" value="1"/>
</dbReference>
<dbReference type="CDD" id="cd06580">
    <property type="entry name" value="TM_PBP1_transp_TpRbsC_like"/>
    <property type="match status" value="1"/>
</dbReference>
<dbReference type="GO" id="GO:0005886">
    <property type="term" value="C:plasma membrane"/>
    <property type="evidence" value="ECO:0007669"/>
    <property type="project" value="UniProtKB-SubCell"/>
</dbReference>
<evidence type="ECO:0000256" key="3">
    <source>
        <dbReference type="ARBA" id="ARBA00022692"/>
    </source>
</evidence>
<dbReference type="EMBL" id="JACHHG010000015">
    <property type="protein sequence ID" value="MBB6099765.1"/>
    <property type="molecule type" value="Genomic_DNA"/>
</dbReference>
<feature type="transmembrane region" description="Helical" evidence="6">
    <location>
        <begin position="292"/>
        <end position="315"/>
    </location>
</feature>
<feature type="transmembrane region" description="Helical" evidence="6">
    <location>
        <begin position="175"/>
        <end position="197"/>
    </location>
</feature>
<evidence type="ECO:0000256" key="6">
    <source>
        <dbReference type="SAM" id="Phobius"/>
    </source>
</evidence>
<comment type="subcellular location">
    <subcellularLocation>
        <location evidence="1">Cell membrane</location>
        <topology evidence="1">Multi-pass membrane protein</topology>
    </subcellularLocation>
</comment>
<sequence length="625" mass="65502">MTSPNRPQPTVFAGRLAALVAIVAALGLFVFPFATVYRSFDGPGTLLLFPGRLLDFSGFQPENIPNFGTTLGLGWAAFALLLLTAFAGLARQSWLWIAGLLTTLIALATIVTFEGTLGVPVRELVAQGTPLRRIPFATGAANLGMSLPIAAGLVGLIAGLAAYPGPALWLDRLRGALVPLASLLLTAAVGTIVLLIVEPVPSGLGAPLSAAQQWFGKVDLVWFVYTTLFSPLTNLGDFVQSLMLATPLIFTGLSVAFAFRAGLFNVGAPGQMVMGAIFAMLAGVYLPLPPVLLMPATILAAALGGGLWGAIPGFLKARFGSSEVINTIMLNYIASGLLVFLIGSSTFPFFGREVSLPFKAPGYEARSHELQPGAQLPSLPQLFGLGSDGGSLSWAPLLGLAVFAVLFLLLRRERLRMWIGLTAGVLVTLITWGLLSFPVNTQGVAESHLNVAFFFAIGAAVVFGILLWRTSVGYELRAVGLSPKAAQYGGINVARNTVLAMTIAGALAGLSATHYVQGAALDEYRLKQSLPTNVGFDGIAVALLGLSTPAGVVASGVFFGVLDTGGLYLDQRLTVVDRDIVTVLKALLVLFIAAKGFLSRRILNPVALAITPPAQTLPQRAKENV</sequence>
<feature type="transmembrane region" description="Helical" evidence="6">
    <location>
        <begin position="238"/>
        <end position="259"/>
    </location>
</feature>
<keyword evidence="3 6" id="KW-0812">Transmembrane</keyword>
<protein>
    <submittedName>
        <fullName evidence="7">Simple sugar transport system permease protein</fullName>
    </submittedName>
</protein>
<organism evidence="7 8">
    <name type="scientific">Deinobacterium chartae</name>
    <dbReference type="NCBI Taxonomy" id="521158"/>
    <lineage>
        <taxon>Bacteria</taxon>
        <taxon>Thermotogati</taxon>
        <taxon>Deinococcota</taxon>
        <taxon>Deinococci</taxon>
        <taxon>Deinococcales</taxon>
        <taxon>Deinococcaceae</taxon>
        <taxon>Deinobacterium</taxon>
    </lineage>
</organism>
<dbReference type="PANTHER" id="PTHR47089:SF1">
    <property type="entry name" value="GUANOSINE ABC TRANSPORTER PERMEASE PROTEIN NUPP"/>
    <property type="match status" value="1"/>
</dbReference>
<comment type="caution">
    <text evidence="7">The sequence shown here is derived from an EMBL/GenBank/DDBJ whole genome shotgun (WGS) entry which is preliminary data.</text>
</comment>
<keyword evidence="5 6" id="KW-0472">Membrane</keyword>
<feature type="transmembrane region" description="Helical" evidence="6">
    <location>
        <begin position="94"/>
        <end position="113"/>
    </location>
</feature>
<feature type="transmembrane region" description="Helical" evidence="6">
    <location>
        <begin position="327"/>
        <end position="350"/>
    </location>
</feature>
<feature type="transmembrane region" description="Helical" evidence="6">
    <location>
        <begin position="392"/>
        <end position="410"/>
    </location>
</feature>
<dbReference type="InterPro" id="IPR001851">
    <property type="entry name" value="ABC_transp_permease"/>
</dbReference>
<keyword evidence="8" id="KW-1185">Reference proteome</keyword>
<feature type="transmembrane region" description="Helical" evidence="6">
    <location>
        <begin position="417"/>
        <end position="437"/>
    </location>
</feature>
<feature type="transmembrane region" description="Helical" evidence="6">
    <location>
        <begin position="266"/>
        <end position="286"/>
    </location>
</feature>
<evidence type="ECO:0000256" key="2">
    <source>
        <dbReference type="ARBA" id="ARBA00022475"/>
    </source>
</evidence>
<dbReference type="RefSeq" id="WP_183988504.1">
    <property type="nucleotide sequence ID" value="NZ_JACHHG010000015.1"/>
</dbReference>
<proteinExistence type="predicted"/>
<keyword evidence="2" id="KW-1003">Cell membrane</keyword>
<feature type="transmembrane region" description="Helical" evidence="6">
    <location>
        <begin position="534"/>
        <end position="560"/>
    </location>
</feature>
<dbReference type="Pfam" id="PF02653">
    <property type="entry name" value="BPD_transp_2"/>
    <property type="match status" value="1"/>
</dbReference>
<feature type="transmembrane region" description="Helical" evidence="6">
    <location>
        <begin position="140"/>
        <end position="163"/>
    </location>
</feature>
<evidence type="ECO:0000256" key="4">
    <source>
        <dbReference type="ARBA" id="ARBA00022989"/>
    </source>
</evidence>
<keyword evidence="4 6" id="KW-1133">Transmembrane helix</keyword>
<evidence type="ECO:0000256" key="5">
    <source>
        <dbReference type="ARBA" id="ARBA00023136"/>
    </source>
</evidence>
<dbReference type="Proteomes" id="UP000569951">
    <property type="component" value="Unassembled WGS sequence"/>
</dbReference>
<feature type="transmembrane region" description="Helical" evidence="6">
    <location>
        <begin position="449"/>
        <end position="468"/>
    </location>
</feature>